<keyword evidence="4" id="KW-1185">Reference proteome</keyword>
<dbReference type="EMBL" id="NJHN03000086">
    <property type="protein sequence ID" value="KAH9416794.1"/>
    <property type="molecule type" value="Genomic_DNA"/>
</dbReference>
<dbReference type="InterPro" id="IPR025662">
    <property type="entry name" value="Sigma_54_int_dom_ATP-bd_1"/>
</dbReference>
<dbReference type="Pfam" id="PF08477">
    <property type="entry name" value="Roc"/>
    <property type="match status" value="1"/>
</dbReference>
<keyword evidence="2" id="KW-0342">GTP-binding</keyword>
<name>A0ABQ8J2K4_DERPT</name>
<dbReference type="PANTHER" id="PTHR24073">
    <property type="entry name" value="DRAB5-RELATED"/>
    <property type="match status" value="1"/>
</dbReference>
<dbReference type="PROSITE" id="PS00675">
    <property type="entry name" value="SIGMA54_INTERACT_1"/>
    <property type="match status" value="1"/>
</dbReference>
<accession>A0ABQ8J2K4</accession>
<dbReference type="Proteomes" id="UP000887458">
    <property type="component" value="Unassembled WGS sequence"/>
</dbReference>
<dbReference type="Gene3D" id="3.40.50.300">
    <property type="entry name" value="P-loop containing nucleotide triphosphate hydrolases"/>
    <property type="match status" value="1"/>
</dbReference>
<dbReference type="InterPro" id="IPR027417">
    <property type="entry name" value="P-loop_NTPase"/>
</dbReference>
<comment type="caution">
    <text evidence="3">The sequence shown here is derived from an EMBL/GenBank/DDBJ whole genome shotgun (WGS) entry which is preliminary data.</text>
</comment>
<organism evidence="3 4">
    <name type="scientific">Dermatophagoides pteronyssinus</name>
    <name type="common">European house dust mite</name>
    <dbReference type="NCBI Taxonomy" id="6956"/>
    <lineage>
        <taxon>Eukaryota</taxon>
        <taxon>Metazoa</taxon>
        <taxon>Ecdysozoa</taxon>
        <taxon>Arthropoda</taxon>
        <taxon>Chelicerata</taxon>
        <taxon>Arachnida</taxon>
        <taxon>Acari</taxon>
        <taxon>Acariformes</taxon>
        <taxon>Sarcoptiformes</taxon>
        <taxon>Astigmata</taxon>
        <taxon>Psoroptidia</taxon>
        <taxon>Analgoidea</taxon>
        <taxon>Pyroglyphidae</taxon>
        <taxon>Dermatophagoidinae</taxon>
        <taxon>Dermatophagoides</taxon>
    </lineage>
</organism>
<dbReference type="SUPFAM" id="SSF52540">
    <property type="entry name" value="P-loop containing nucleoside triphosphate hydrolases"/>
    <property type="match status" value="1"/>
</dbReference>
<evidence type="ECO:0000256" key="2">
    <source>
        <dbReference type="ARBA" id="ARBA00023134"/>
    </source>
</evidence>
<reference evidence="3 4" key="2">
    <citation type="journal article" date="2022" name="Mol. Biol. Evol.">
        <title>Comparative Genomics Reveals Insights into the Divergent Evolution of Astigmatic Mites and Household Pest Adaptations.</title>
        <authorList>
            <person name="Xiong Q."/>
            <person name="Wan A.T."/>
            <person name="Liu X."/>
            <person name="Fung C.S."/>
            <person name="Xiao X."/>
            <person name="Malainual N."/>
            <person name="Hou J."/>
            <person name="Wang L."/>
            <person name="Wang M."/>
            <person name="Yang K.Y."/>
            <person name="Cui Y."/>
            <person name="Leung E.L."/>
            <person name="Nong W."/>
            <person name="Shin S.K."/>
            <person name="Au S.W."/>
            <person name="Jeong K.Y."/>
            <person name="Chew F.T."/>
            <person name="Hui J.H."/>
            <person name="Leung T.F."/>
            <person name="Tungtrongchitr A."/>
            <person name="Zhong N."/>
            <person name="Liu Z."/>
            <person name="Tsui S.K."/>
        </authorList>
    </citation>
    <scope>NUCLEOTIDE SEQUENCE [LARGE SCALE GENOMIC DNA]</scope>
    <source>
        <strain evidence="3">Derp</strain>
    </source>
</reference>
<dbReference type="PRINTS" id="PR00449">
    <property type="entry name" value="RASTRNSFRMNG"/>
</dbReference>
<evidence type="ECO:0000313" key="4">
    <source>
        <dbReference type="Proteomes" id="UP000887458"/>
    </source>
</evidence>
<evidence type="ECO:0000313" key="3">
    <source>
        <dbReference type="EMBL" id="KAH9416794.1"/>
    </source>
</evidence>
<dbReference type="PROSITE" id="PS51419">
    <property type="entry name" value="RAB"/>
    <property type="match status" value="1"/>
</dbReference>
<keyword evidence="1" id="KW-0547">Nucleotide-binding</keyword>
<gene>
    <name evidence="3" type="primary">RABL3</name>
    <name evidence="3" type="ORF">DERP_011909</name>
</gene>
<dbReference type="SMART" id="SM00175">
    <property type="entry name" value="RAB"/>
    <property type="match status" value="1"/>
</dbReference>
<protein>
    <submittedName>
        <fullName evidence="3">Rab-like protein 3</fullName>
    </submittedName>
</protein>
<sequence length="264" mass="29561">MATINEKIKILVLGDSGVGKSSLVHLICHSETLERTRWTIGCSIDVKLHRYKEGSPQEKNCFIEFWDVGGSRSHSIARKIFFYSFHGIILVQDLTNRKSEKNLKNWLGQALCGNNDNERYYGNSLSQALFPVSDDNDFEYDSKSFSGLNIPILIAATKQDLVSSNIQSKTDLIDLLHCDSIHLNCRNSKSLSPGTTNAVKLSRFLDLVCDKRLSSSFSHQSPLLSSPLSSSSSFAMNSSDKNIFQRQNSSTPSSSSFYYLNKMH</sequence>
<evidence type="ECO:0000256" key="1">
    <source>
        <dbReference type="ARBA" id="ARBA00022741"/>
    </source>
</evidence>
<proteinExistence type="predicted"/>
<reference evidence="3 4" key="1">
    <citation type="journal article" date="2018" name="J. Allergy Clin. Immunol.">
        <title>High-quality assembly of Dermatophagoides pteronyssinus genome and transcriptome reveals a wide range of novel allergens.</title>
        <authorList>
            <person name="Liu X.Y."/>
            <person name="Yang K.Y."/>
            <person name="Wang M.Q."/>
            <person name="Kwok J.S."/>
            <person name="Zeng X."/>
            <person name="Yang Z."/>
            <person name="Xiao X.J."/>
            <person name="Lau C.P."/>
            <person name="Li Y."/>
            <person name="Huang Z.M."/>
            <person name="Ba J.G."/>
            <person name="Yim A.K."/>
            <person name="Ouyang C.Y."/>
            <person name="Ngai S.M."/>
            <person name="Chan T.F."/>
            <person name="Leung E.L."/>
            <person name="Liu L."/>
            <person name="Liu Z.G."/>
            <person name="Tsui S.K."/>
        </authorList>
    </citation>
    <scope>NUCLEOTIDE SEQUENCE [LARGE SCALE GENOMIC DNA]</scope>
    <source>
        <strain evidence="3">Derp</strain>
    </source>
</reference>